<organism evidence="1 2">
    <name type="scientific">Pterulicium gracile</name>
    <dbReference type="NCBI Taxonomy" id="1884261"/>
    <lineage>
        <taxon>Eukaryota</taxon>
        <taxon>Fungi</taxon>
        <taxon>Dikarya</taxon>
        <taxon>Basidiomycota</taxon>
        <taxon>Agaricomycotina</taxon>
        <taxon>Agaricomycetes</taxon>
        <taxon>Agaricomycetidae</taxon>
        <taxon>Agaricales</taxon>
        <taxon>Pleurotineae</taxon>
        <taxon>Pterulaceae</taxon>
        <taxon>Pterulicium</taxon>
    </lineage>
</organism>
<evidence type="ECO:0000313" key="1">
    <source>
        <dbReference type="EMBL" id="TFK96617.1"/>
    </source>
</evidence>
<dbReference type="AlphaFoldDB" id="A0A5C3Q636"/>
<name>A0A5C3Q636_9AGAR</name>
<protein>
    <submittedName>
        <fullName evidence="1">Uncharacterized protein</fullName>
    </submittedName>
</protein>
<gene>
    <name evidence="1" type="ORF">BDV98DRAFT_515312</name>
</gene>
<accession>A0A5C3Q636</accession>
<dbReference type="STRING" id="1884261.A0A5C3Q636"/>
<dbReference type="Proteomes" id="UP000305067">
    <property type="component" value="Unassembled WGS sequence"/>
</dbReference>
<proteinExistence type="predicted"/>
<keyword evidence="2" id="KW-1185">Reference proteome</keyword>
<sequence>MRAHLSEILRINNQVYGLVSDEAHKTFRDRDKLLMTTSTYSPVIKQWLPVLYSFMNGLTTEHYRHHFLVLFQTLT</sequence>
<dbReference type="EMBL" id="ML178857">
    <property type="protein sequence ID" value="TFK96617.1"/>
    <property type="molecule type" value="Genomic_DNA"/>
</dbReference>
<dbReference type="OrthoDB" id="3046222at2759"/>
<reference evidence="1 2" key="1">
    <citation type="journal article" date="2019" name="Nat. Ecol. Evol.">
        <title>Megaphylogeny resolves global patterns of mushroom evolution.</title>
        <authorList>
            <person name="Varga T."/>
            <person name="Krizsan K."/>
            <person name="Foldi C."/>
            <person name="Dima B."/>
            <person name="Sanchez-Garcia M."/>
            <person name="Sanchez-Ramirez S."/>
            <person name="Szollosi G.J."/>
            <person name="Szarkandi J.G."/>
            <person name="Papp V."/>
            <person name="Albert L."/>
            <person name="Andreopoulos W."/>
            <person name="Angelini C."/>
            <person name="Antonin V."/>
            <person name="Barry K.W."/>
            <person name="Bougher N.L."/>
            <person name="Buchanan P."/>
            <person name="Buyck B."/>
            <person name="Bense V."/>
            <person name="Catcheside P."/>
            <person name="Chovatia M."/>
            <person name="Cooper J."/>
            <person name="Damon W."/>
            <person name="Desjardin D."/>
            <person name="Finy P."/>
            <person name="Geml J."/>
            <person name="Haridas S."/>
            <person name="Hughes K."/>
            <person name="Justo A."/>
            <person name="Karasinski D."/>
            <person name="Kautmanova I."/>
            <person name="Kiss B."/>
            <person name="Kocsube S."/>
            <person name="Kotiranta H."/>
            <person name="LaButti K.M."/>
            <person name="Lechner B.E."/>
            <person name="Liimatainen K."/>
            <person name="Lipzen A."/>
            <person name="Lukacs Z."/>
            <person name="Mihaltcheva S."/>
            <person name="Morgado L.N."/>
            <person name="Niskanen T."/>
            <person name="Noordeloos M.E."/>
            <person name="Ohm R.A."/>
            <person name="Ortiz-Santana B."/>
            <person name="Ovrebo C."/>
            <person name="Racz N."/>
            <person name="Riley R."/>
            <person name="Savchenko A."/>
            <person name="Shiryaev A."/>
            <person name="Soop K."/>
            <person name="Spirin V."/>
            <person name="Szebenyi C."/>
            <person name="Tomsovsky M."/>
            <person name="Tulloss R.E."/>
            <person name="Uehling J."/>
            <person name="Grigoriev I.V."/>
            <person name="Vagvolgyi C."/>
            <person name="Papp T."/>
            <person name="Martin F.M."/>
            <person name="Miettinen O."/>
            <person name="Hibbett D.S."/>
            <person name="Nagy L.G."/>
        </authorList>
    </citation>
    <scope>NUCLEOTIDE SEQUENCE [LARGE SCALE GENOMIC DNA]</scope>
    <source>
        <strain evidence="1 2">CBS 309.79</strain>
    </source>
</reference>
<evidence type="ECO:0000313" key="2">
    <source>
        <dbReference type="Proteomes" id="UP000305067"/>
    </source>
</evidence>